<organism evidence="1 2">
    <name type="scientific">Candidatus Abzuiibacterium crystallinum</name>
    <dbReference type="NCBI Taxonomy" id="1974748"/>
    <lineage>
        <taxon>Bacteria</taxon>
        <taxon>Pseudomonadati</taxon>
        <taxon>Candidatus Omnitrophota</taxon>
        <taxon>Candidatus Abzuiibacterium</taxon>
    </lineage>
</organism>
<proteinExistence type="predicted"/>
<dbReference type="Proteomes" id="UP000230859">
    <property type="component" value="Unassembled WGS sequence"/>
</dbReference>
<accession>A0A2H0LMA1</accession>
<dbReference type="AlphaFoldDB" id="A0A2H0LMA1"/>
<name>A0A2H0LMA1_9BACT</name>
<dbReference type="EMBL" id="PCVY01000065">
    <property type="protein sequence ID" value="PIQ85456.1"/>
    <property type="molecule type" value="Genomic_DNA"/>
</dbReference>
<sequence length="114" mass="12913">MRMIFIYLAIFIAVYAAVSILTRRKIEKPADEAQPSRGRFRSKAEKGPWVQVYDTDAFEDAQGVLARLQEEEIECCLYEQGRKDVHGNPLKGFGIAVPRSSTPRAQNLISRMPV</sequence>
<evidence type="ECO:0000313" key="2">
    <source>
        <dbReference type="Proteomes" id="UP000230859"/>
    </source>
</evidence>
<gene>
    <name evidence="1" type="ORF">COV74_08175</name>
</gene>
<evidence type="ECO:0000313" key="1">
    <source>
        <dbReference type="EMBL" id="PIQ85456.1"/>
    </source>
</evidence>
<comment type="caution">
    <text evidence="1">The sequence shown here is derived from an EMBL/GenBank/DDBJ whole genome shotgun (WGS) entry which is preliminary data.</text>
</comment>
<evidence type="ECO:0008006" key="3">
    <source>
        <dbReference type="Google" id="ProtNLM"/>
    </source>
</evidence>
<protein>
    <recommendedName>
        <fullName evidence="3">DUF2007 domain-containing protein</fullName>
    </recommendedName>
</protein>
<reference evidence="1 2" key="1">
    <citation type="submission" date="2017-09" db="EMBL/GenBank/DDBJ databases">
        <title>Depth-based differentiation of microbial function through sediment-hosted aquifers and enrichment of novel symbionts in the deep terrestrial subsurface.</title>
        <authorList>
            <person name="Probst A.J."/>
            <person name="Ladd B."/>
            <person name="Jarett J.K."/>
            <person name="Geller-Mcgrath D.E."/>
            <person name="Sieber C.M."/>
            <person name="Emerson J.B."/>
            <person name="Anantharaman K."/>
            <person name="Thomas B.C."/>
            <person name="Malmstrom R."/>
            <person name="Stieglmeier M."/>
            <person name="Klingl A."/>
            <person name="Woyke T."/>
            <person name="Ryan C.M."/>
            <person name="Banfield J.F."/>
        </authorList>
    </citation>
    <scope>NUCLEOTIDE SEQUENCE [LARGE SCALE GENOMIC DNA]</scope>
    <source>
        <strain evidence="1">CG11_big_fil_rev_8_21_14_0_20_45_26</strain>
    </source>
</reference>